<gene>
    <name evidence="1" type="ORF">NE237_031034</name>
</gene>
<evidence type="ECO:0000313" key="2">
    <source>
        <dbReference type="Proteomes" id="UP001141806"/>
    </source>
</evidence>
<sequence length="168" mass="19135">MDSLSKPRLPHDSLGKSLPSILLVSPYSTVVYYLLPPKIHINFRHFTGLAFSTIFYDMNRRDPTQLNCLLTQFCDHLSAEMEESSHFNSDSILSFSCFFFLCEFRFRSLDYFVLCDCALSCNSIHLQGCDACVGIFWGSQATHGDLETMQPLSLCFYYIFVGRSISAC</sequence>
<reference evidence="1" key="1">
    <citation type="journal article" date="2023" name="Plant J.">
        <title>The genome of the king protea, Protea cynaroides.</title>
        <authorList>
            <person name="Chang J."/>
            <person name="Duong T.A."/>
            <person name="Schoeman C."/>
            <person name="Ma X."/>
            <person name="Roodt D."/>
            <person name="Barker N."/>
            <person name="Li Z."/>
            <person name="Van de Peer Y."/>
            <person name="Mizrachi E."/>
        </authorList>
    </citation>
    <scope>NUCLEOTIDE SEQUENCE</scope>
    <source>
        <tissue evidence="1">Young leaves</tissue>
    </source>
</reference>
<organism evidence="1 2">
    <name type="scientific">Protea cynaroides</name>
    <dbReference type="NCBI Taxonomy" id="273540"/>
    <lineage>
        <taxon>Eukaryota</taxon>
        <taxon>Viridiplantae</taxon>
        <taxon>Streptophyta</taxon>
        <taxon>Embryophyta</taxon>
        <taxon>Tracheophyta</taxon>
        <taxon>Spermatophyta</taxon>
        <taxon>Magnoliopsida</taxon>
        <taxon>Proteales</taxon>
        <taxon>Proteaceae</taxon>
        <taxon>Protea</taxon>
    </lineage>
</organism>
<evidence type="ECO:0000313" key="1">
    <source>
        <dbReference type="EMBL" id="KAJ4954202.1"/>
    </source>
</evidence>
<protein>
    <submittedName>
        <fullName evidence="1">Uncharacterized protein</fullName>
    </submittedName>
</protein>
<accession>A0A9Q0GU37</accession>
<keyword evidence="2" id="KW-1185">Reference proteome</keyword>
<name>A0A9Q0GU37_9MAGN</name>
<comment type="caution">
    <text evidence="1">The sequence shown here is derived from an EMBL/GenBank/DDBJ whole genome shotgun (WGS) entry which is preliminary data.</text>
</comment>
<dbReference type="AlphaFoldDB" id="A0A9Q0GU37"/>
<dbReference type="Proteomes" id="UP001141806">
    <property type="component" value="Unassembled WGS sequence"/>
</dbReference>
<proteinExistence type="predicted"/>
<dbReference type="EMBL" id="JAMYWD010000012">
    <property type="protein sequence ID" value="KAJ4954202.1"/>
    <property type="molecule type" value="Genomic_DNA"/>
</dbReference>